<feature type="region of interest" description="Disordered" evidence="1">
    <location>
        <begin position="920"/>
        <end position="945"/>
    </location>
</feature>
<feature type="transmembrane region" description="Helical" evidence="2">
    <location>
        <begin position="409"/>
        <end position="432"/>
    </location>
</feature>
<keyword evidence="2" id="KW-1133">Transmembrane helix</keyword>
<keyword evidence="2" id="KW-0472">Membrane</keyword>
<sequence length="945" mass="103467">MRRPKQAFTESEEAVHALLQLTFFTLSNGLVLLVQVLGLVTPDVIPSINGVNNVAKNASPFSSQQLFQFGKNGTWIENVAARSNGDLLFTVLQPAPQLYTLAGVGSTDPQATLLYEFPNMTGLLGITEAFPDTFVVAGGKFTGTASPVLGTFSLWKPSFAKLLDLPDHVYPNGLTSVPGKPGVILVADSIGSLLRVDVTSNQTDTVAAVPEMAPVPGWPFLIGINGIKIYDGYVYWTNSFAATMYRMAIDADGFAVVTPSTSPSSSDSTPTMTTDAIAGPTFTPKVEQDSSTDSANVTVETVVYMPITFMDDFVIADDGVLWITTNPNNTVVAFDPATGKSAVAAGDQNQAVMAGANAAVFGRTDADSQTLYVVTAGGLNSPVNGTFIEPAKIVAMDASTTFSPISRSLLLIFALLLLPGELILSFAFIFILSHRMSHLTTARKLTFNDSILNNYILTKFTRNDLTMVVMEWSPLPDFSLAGALAVLLTLGMIDKTKETVLGYTLLLFIFNLYALKIALTVINEAYYPGNANAEYSSAPADFPTHVEINQEYDQGFNWERVWTQLSELTVLMARSRQFELNAEDRGGHIYVEGTTEQIKALAKVMRLIGREHDYTAAFVDFIDIEPSNEWIKVVEDFLSPRPTSYAELILTCHECLNKSTVDCLQGAQLTEVFGYNQRVEQIMRIIQQEESEWRVELLTAIQTMVNLATTPKLREDLYLTVTARRNGLQPMDRAIQFVKDLTPDAVKLLRHKADIKVVPAFLVPVLDVAEAVVDPNCFDCVMANTGRLLRELRNLTIQCFVKLRQKMHEADAGVKFVQGNVTHNWRLLVGSPGWNRSTFMQQLVSRSGFEPTLALDVVEGLHLAFLEAIHIAEPSPDHVPDVVQDLSYVDLVKLNNLILRQPNVQGFEGEIASLWAETAGAHDDGQGRAPPPFSSNRQAPPPFTA</sequence>
<dbReference type="PANTHER" id="PTHR42060">
    <property type="entry name" value="NHL REPEAT-CONTAINING PROTEIN-RELATED"/>
    <property type="match status" value="1"/>
</dbReference>
<dbReference type="GeneID" id="92086737"/>
<evidence type="ECO:0000313" key="3">
    <source>
        <dbReference type="EMBL" id="KAK8087291.1"/>
    </source>
</evidence>
<protein>
    <submittedName>
        <fullName evidence="3">Uncharacterized protein</fullName>
    </submittedName>
</protein>
<evidence type="ECO:0000256" key="1">
    <source>
        <dbReference type="SAM" id="MobiDB-lite"/>
    </source>
</evidence>
<keyword evidence="4" id="KW-1185">Reference proteome</keyword>
<evidence type="ECO:0000313" key="4">
    <source>
        <dbReference type="Proteomes" id="UP001480595"/>
    </source>
</evidence>
<feature type="transmembrane region" description="Helical" evidence="2">
    <location>
        <begin position="500"/>
        <end position="522"/>
    </location>
</feature>
<dbReference type="RefSeq" id="XP_066721815.1">
    <property type="nucleotide sequence ID" value="XM_066853674.1"/>
</dbReference>
<name>A0ABR1WVV8_9PEZI</name>
<accession>A0ABR1WVV8</accession>
<dbReference type="SUPFAM" id="SSF63829">
    <property type="entry name" value="Calcium-dependent phosphotriesterase"/>
    <property type="match status" value="1"/>
</dbReference>
<reference evidence="3 4" key="1">
    <citation type="submission" date="2023-01" db="EMBL/GenBank/DDBJ databases">
        <title>Analysis of 21 Apiospora genomes using comparative genomics revels a genus with tremendous synthesis potential of carbohydrate active enzymes and secondary metabolites.</title>
        <authorList>
            <person name="Sorensen T."/>
        </authorList>
    </citation>
    <scope>NUCLEOTIDE SEQUENCE [LARGE SCALE GENOMIC DNA]</scope>
    <source>
        <strain evidence="3 4">CBS 135458</strain>
    </source>
</reference>
<comment type="caution">
    <text evidence="3">The sequence shown here is derived from an EMBL/GenBank/DDBJ whole genome shotgun (WGS) entry which is preliminary data.</text>
</comment>
<dbReference type="InterPro" id="IPR011042">
    <property type="entry name" value="6-blade_b-propeller_TolB-like"/>
</dbReference>
<organism evidence="3 4">
    <name type="scientific">Apiospora phragmitis</name>
    <dbReference type="NCBI Taxonomy" id="2905665"/>
    <lineage>
        <taxon>Eukaryota</taxon>
        <taxon>Fungi</taxon>
        <taxon>Dikarya</taxon>
        <taxon>Ascomycota</taxon>
        <taxon>Pezizomycotina</taxon>
        <taxon>Sordariomycetes</taxon>
        <taxon>Xylariomycetidae</taxon>
        <taxon>Amphisphaeriales</taxon>
        <taxon>Apiosporaceae</taxon>
        <taxon>Apiospora</taxon>
    </lineage>
</organism>
<dbReference type="InterPro" id="IPR052998">
    <property type="entry name" value="Hetero-Diels-Alderase-like"/>
</dbReference>
<dbReference type="Proteomes" id="UP001480595">
    <property type="component" value="Unassembled WGS sequence"/>
</dbReference>
<keyword evidence="2" id="KW-0812">Transmembrane</keyword>
<gene>
    <name evidence="3" type="ORF">PG994_002265</name>
</gene>
<dbReference type="Gene3D" id="2.120.10.30">
    <property type="entry name" value="TolB, C-terminal domain"/>
    <property type="match status" value="2"/>
</dbReference>
<dbReference type="PANTHER" id="PTHR42060:SF1">
    <property type="entry name" value="NHL REPEAT-CONTAINING PROTEIN"/>
    <property type="match status" value="1"/>
</dbReference>
<feature type="compositionally biased region" description="Pro residues" evidence="1">
    <location>
        <begin position="929"/>
        <end position="945"/>
    </location>
</feature>
<proteinExistence type="predicted"/>
<dbReference type="EMBL" id="JAQQWL010000002">
    <property type="protein sequence ID" value="KAK8087291.1"/>
    <property type="molecule type" value="Genomic_DNA"/>
</dbReference>
<evidence type="ECO:0000256" key="2">
    <source>
        <dbReference type="SAM" id="Phobius"/>
    </source>
</evidence>